<dbReference type="PRINTS" id="PR00722">
    <property type="entry name" value="CHYMOTRYPSIN"/>
</dbReference>
<reference evidence="9" key="2">
    <citation type="submission" date="2025-08" db="UniProtKB">
        <authorList>
            <consortium name="Ensembl"/>
        </authorList>
    </citation>
    <scope>IDENTIFICATION</scope>
</reference>
<dbReference type="FunFam" id="2.40.10.10:FF:000032">
    <property type="entry name" value="Kallikrein 1-related peptidase C9"/>
    <property type="match status" value="1"/>
</dbReference>
<evidence type="ECO:0000256" key="7">
    <source>
        <dbReference type="SAM" id="SignalP"/>
    </source>
</evidence>
<keyword evidence="3 6" id="KW-0378">Hydrolase</keyword>
<dbReference type="InterPro" id="IPR001254">
    <property type="entry name" value="Trypsin_dom"/>
</dbReference>
<evidence type="ECO:0000256" key="5">
    <source>
        <dbReference type="ARBA" id="ARBA00023157"/>
    </source>
</evidence>
<keyword evidence="4 6" id="KW-0720">Serine protease</keyword>
<dbReference type="FunFam" id="2.40.10.10:FF:000042">
    <property type="entry name" value="Kallikrein 1-related peptidase C9"/>
    <property type="match status" value="1"/>
</dbReference>
<feature type="chain" id="PRO_5034587893" evidence="7">
    <location>
        <begin position="19"/>
        <end position="262"/>
    </location>
</feature>
<evidence type="ECO:0000313" key="9">
    <source>
        <dbReference type="Ensembl" id="ENSCAFP00040017333.1"/>
    </source>
</evidence>
<feature type="domain" description="Peptidase S1" evidence="8">
    <location>
        <begin position="26"/>
        <end position="259"/>
    </location>
</feature>
<dbReference type="CDD" id="cd00190">
    <property type="entry name" value="Tryp_SPc"/>
    <property type="match status" value="1"/>
</dbReference>
<dbReference type="PROSITE" id="PS00135">
    <property type="entry name" value="TRYPSIN_SER"/>
    <property type="match status" value="1"/>
</dbReference>
<dbReference type="InterPro" id="IPR009003">
    <property type="entry name" value="Peptidase_S1_PA"/>
</dbReference>
<dbReference type="InterPro" id="IPR033116">
    <property type="entry name" value="TRYPSIN_SER"/>
</dbReference>
<dbReference type="Proteomes" id="UP000694542">
    <property type="component" value="Chromosome 1"/>
</dbReference>
<dbReference type="InterPro" id="IPR001314">
    <property type="entry name" value="Peptidase_S1A"/>
</dbReference>
<accession>A0A8C0S881</accession>
<name>A0A8C0S881_CANLF</name>
<dbReference type="AlphaFoldDB" id="A0A8C0S881"/>
<dbReference type="PROSITE" id="PS00134">
    <property type="entry name" value="TRYPSIN_HIS"/>
    <property type="match status" value="1"/>
</dbReference>
<dbReference type="SUPFAM" id="SSF50494">
    <property type="entry name" value="Trypsin-like serine proteases"/>
    <property type="match status" value="1"/>
</dbReference>
<dbReference type="InterPro" id="IPR018114">
    <property type="entry name" value="TRYPSIN_HIS"/>
</dbReference>
<evidence type="ECO:0000256" key="4">
    <source>
        <dbReference type="ARBA" id="ARBA00022825"/>
    </source>
</evidence>
<keyword evidence="2 7" id="KW-0732">Signal</keyword>
<sequence length="262" mass="28903">CCLLVSCLILVVAPPAGAAPPVQSRIIGGWDCTKNSQPWQAALYHYSKFQCGGVLVHPEWVLTAAHCINDNYQLWLGRYNLFEHEDTAQFVQVRESFPHPEFNLSLLKNHTRLPEEDYSHDIMLLRLAEPAQITDAVRVLDLPTQEPQVGSTCYASGWGSIEPDKFIYPDDLQCVDLELLSNDICANAHSQKVTEFMLCAGHLEGGKDTCVGDSGGPLICDGVLQGITSWGHVPCGSPNMPAVYTKVISHLEWIKETMTANP</sequence>
<evidence type="ECO:0000313" key="10">
    <source>
        <dbReference type="Proteomes" id="UP000694542"/>
    </source>
</evidence>
<dbReference type="SMART" id="SM00020">
    <property type="entry name" value="Tryp_SPc"/>
    <property type="match status" value="1"/>
</dbReference>
<evidence type="ECO:0000256" key="1">
    <source>
        <dbReference type="ARBA" id="ARBA00022670"/>
    </source>
</evidence>
<dbReference type="PANTHER" id="PTHR24271">
    <property type="entry name" value="KALLIKREIN-RELATED"/>
    <property type="match status" value="1"/>
</dbReference>
<gene>
    <name evidence="9" type="primary">KLK1</name>
</gene>
<dbReference type="GO" id="GO:0006508">
    <property type="term" value="P:proteolysis"/>
    <property type="evidence" value="ECO:0007669"/>
    <property type="project" value="UniProtKB-KW"/>
</dbReference>
<dbReference type="GO" id="GO:0004252">
    <property type="term" value="F:serine-type endopeptidase activity"/>
    <property type="evidence" value="ECO:0007669"/>
    <property type="project" value="InterPro"/>
</dbReference>
<dbReference type="Ensembl" id="ENSCAFT00040019979.1">
    <property type="protein sequence ID" value="ENSCAFP00040017333.1"/>
    <property type="gene ID" value="ENSCAFG00040010658.1"/>
</dbReference>
<keyword evidence="1 6" id="KW-0645">Protease</keyword>
<dbReference type="PANTHER" id="PTHR24271:SF47">
    <property type="entry name" value="KALLIKREIN-1"/>
    <property type="match status" value="1"/>
</dbReference>
<keyword evidence="5" id="KW-1015">Disulfide bond</keyword>
<evidence type="ECO:0000256" key="6">
    <source>
        <dbReference type="RuleBase" id="RU363034"/>
    </source>
</evidence>
<evidence type="ECO:0000259" key="8">
    <source>
        <dbReference type="PROSITE" id="PS50240"/>
    </source>
</evidence>
<dbReference type="InterPro" id="IPR043504">
    <property type="entry name" value="Peptidase_S1_PA_chymotrypsin"/>
</dbReference>
<dbReference type="Pfam" id="PF00089">
    <property type="entry name" value="Trypsin"/>
    <property type="match status" value="1"/>
</dbReference>
<proteinExistence type="predicted"/>
<evidence type="ECO:0000256" key="2">
    <source>
        <dbReference type="ARBA" id="ARBA00022729"/>
    </source>
</evidence>
<reference evidence="9" key="1">
    <citation type="submission" date="2018-10" db="EMBL/GenBank/DDBJ databases">
        <title>De novo assembly of a Great Dane genome.</title>
        <authorList>
            <person name="Kidd J.M."/>
            <person name="Pendleton A.L."/>
            <person name="Shen F."/>
            <person name="Emery S."/>
        </authorList>
    </citation>
    <scope>NUCLEOTIDE SEQUENCE [LARGE SCALE GENOMIC DNA]</scope>
    <source>
        <strain evidence="9">Great Dane</strain>
    </source>
</reference>
<evidence type="ECO:0000256" key="3">
    <source>
        <dbReference type="ARBA" id="ARBA00022801"/>
    </source>
</evidence>
<organism evidence="9 10">
    <name type="scientific">Canis lupus familiaris</name>
    <name type="common">Dog</name>
    <name type="synonym">Canis familiaris</name>
    <dbReference type="NCBI Taxonomy" id="9615"/>
    <lineage>
        <taxon>Eukaryota</taxon>
        <taxon>Metazoa</taxon>
        <taxon>Chordata</taxon>
        <taxon>Craniata</taxon>
        <taxon>Vertebrata</taxon>
        <taxon>Euteleostomi</taxon>
        <taxon>Mammalia</taxon>
        <taxon>Eutheria</taxon>
        <taxon>Laurasiatheria</taxon>
        <taxon>Carnivora</taxon>
        <taxon>Caniformia</taxon>
        <taxon>Canidae</taxon>
        <taxon>Canis</taxon>
    </lineage>
</organism>
<protein>
    <submittedName>
        <fullName evidence="9">Kallikrein 1</fullName>
    </submittedName>
</protein>
<dbReference type="PROSITE" id="PS50240">
    <property type="entry name" value="TRYPSIN_DOM"/>
    <property type="match status" value="1"/>
</dbReference>
<feature type="signal peptide" evidence="7">
    <location>
        <begin position="1"/>
        <end position="18"/>
    </location>
</feature>
<dbReference type="OrthoDB" id="10061449at2759"/>
<dbReference type="Gene3D" id="2.40.10.10">
    <property type="entry name" value="Trypsin-like serine proteases"/>
    <property type="match status" value="2"/>
</dbReference>